<dbReference type="OrthoDB" id="2418090at2"/>
<keyword evidence="5" id="KW-1185">Reference proteome</keyword>
<reference evidence="3 4" key="1">
    <citation type="submission" date="2018-01" db="EMBL/GenBank/DDBJ databases">
        <title>The whole genome sequencing and assembly of Paenibacillus chitinolyticus KCCM 41400 strain.</title>
        <authorList>
            <person name="Kim J.-Y."/>
            <person name="Park M.-K."/>
            <person name="Lee Y.-J."/>
            <person name="Yi H."/>
            <person name="Bahn Y.-S."/>
            <person name="Kim J.F."/>
            <person name="Lee D.-W."/>
        </authorList>
    </citation>
    <scope>NUCLEOTIDE SEQUENCE [LARGE SCALE GENOMIC DNA]</scope>
    <source>
        <strain evidence="3 4">KCCM 41400</strain>
    </source>
</reference>
<evidence type="ECO:0000313" key="5">
    <source>
        <dbReference type="Proteomes" id="UP001527202"/>
    </source>
</evidence>
<organism evidence="3 4">
    <name type="scientific">Paenibacillus chitinolyticus</name>
    <dbReference type="NCBI Taxonomy" id="79263"/>
    <lineage>
        <taxon>Bacteria</taxon>
        <taxon>Bacillati</taxon>
        <taxon>Bacillota</taxon>
        <taxon>Bacilli</taxon>
        <taxon>Bacillales</taxon>
        <taxon>Paenibacillaceae</taxon>
        <taxon>Paenibacillus</taxon>
    </lineage>
</organism>
<sequence>MTEHNHMVDKNGTLDTGKVNDVMNRMDTGEKEQILKNFEEFKSYLGSRVHLGESLGLGEEQLARTAEKVAGYLAAHEEPRNAEENLLRELWNVGRDEERHMLAHMLVRLAQKANKAN</sequence>
<dbReference type="AlphaFoldDB" id="A0A410X2U5"/>
<dbReference type="EMBL" id="CP026520">
    <property type="protein sequence ID" value="QAV20929.1"/>
    <property type="molecule type" value="Genomic_DNA"/>
</dbReference>
<evidence type="ECO:0000256" key="1">
    <source>
        <dbReference type="SAM" id="MobiDB-lite"/>
    </source>
</evidence>
<evidence type="ECO:0000313" key="4">
    <source>
        <dbReference type="Proteomes" id="UP000288943"/>
    </source>
</evidence>
<feature type="region of interest" description="Disordered" evidence="1">
    <location>
        <begin position="1"/>
        <end position="21"/>
    </location>
</feature>
<dbReference type="Gene3D" id="1.10.760.20">
    <property type="entry name" value="Protein of unknown function DUF3243"/>
    <property type="match status" value="1"/>
</dbReference>
<gene>
    <name evidence="2" type="ORF">M5X16_26585</name>
    <name evidence="3" type="ORF">PC41400_25870</name>
</gene>
<name>A0A410X2U5_9BACL</name>
<dbReference type="Proteomes" id="UP000288943">
    <property type="component" value="Chromosome"/>
</dbReference>
<protein>
    <submittedName>
        <fullName evidence="3">DUF3243 domain-containing protein</fullName>
    </submittedName>
</protein>
<proteinExistence type="predicted"/>
<dbReference type="InterPro" id="IPR038292">
    <property type="entry name" value="YmfJ/YflH_sf"/>
</dbReference>
<dbReference type="KEGG" id="pchi:PC41400_25870"/>
<evidence type="ECO:0000313" key="2">
    <source>
        <dbReference type="EMBL" id="MCY9599313.1"/>
    </source>
</evidence>
<dbReference type="RefSeq" id="WP_042233579.1">
    <property type="nucleotide sequence ID" value="NZ_CP026520.1"/>
</dbReference>
<dbReference type="GeneID" id="95378221"/>
<dbReference type="InterPro" id="IPR021637">
    <property type="entry name" value="DUF3243"/>
</dbReference>
<dbReference type="EMBL" id="JAMDMJ010000042">
    <property type="protein sequence ID" value="MCY9599313.1"/>
    <property type="molecule type" value="Genomic_DNA"/>
</dbReference>
<reference evidence="2 5" key="2">
    <citation type="submission" date="2022-05" db="EMBL/GenBank/DDBJ databases">
        <title>Genome Sequencing of Bee-Associated Microbes.</title>
        <authorList>
            <person name="Dunlap C."/>
        </authorList>
    </citation>
    <scope>NUCLEOTIDE SEQUENCE [LARGE SCALE GENOMIC DNA]</scope>
    <source>
        <strain evidence="2 5">NRRL B-23120</strain>
    </source>
</reference>
<dbReference type="Pfam" id="PF11588">
    <property type="entry name" value="DUF3243"/>
    <property type="match status" value="1"/>
</dbReference>
<dbReference type="Proteomes" id="UP001527202">
    <property type="component" value="Unassembled WGS sequence"/>
</dbReference>
<evidence type="ECO:0000313" key="3">
    <source>
        <dbReference type="EMBL" id="QAV20929.1"/>
    </source>
</evidence>
<accession>A0A410X2U5</accession>